<dbReference type="PROSITE" id="PS50202">
    <property type="entry name" value="MSP"/>
    <property type="match status" value="1"/>
</dbReference>
<dbReference type="InterPro" id="IPR013783">
    <property type="entry name" value="Ig-like_fold"/>
</dbReference>
<evidence type="ECO:0000313" key="9">
    <source>
        <dbReference type="Proteomes" id="UP000631114"/>
    </source>
</evidence>
<evidence type="ECO:0000256" key="6">
    <source>
        <dbReference type="SAM" id="MobiDB-lite"/>
    </source>
</evidence>
<evidence type="ECO:0000256" key="4">
    <source>
        <dbReference type="ARBA" id="ARBA00022989"/>
    </source>
</evidence>
<dbReference type="GO" id="GO:0005886">
    <property type="term" value="C:plasma membrane"/>
    <property type="evidence" value="ECO:0007669"/>
    <property type="project" value="TreeGrafter"/>
</dbReference>
<keyword evidence="5" id="KW-0472">Membrane</keyword>
<dbReference type="PANTHER" id="PTHR10809:SF6">
    <property type="entry name" value="AT11025P-RELATED"/>
    <property type="match status" value="1"/>
</dbReference>
<organism evidence="8 9">
    <name type="scientific">Coptis chinensis</name>
    <dbReference type="NCBI Taxonomy" id="261450"/>
    <lineage>
        <taxon>Eukaryota</taxon>
        <taxon>Viridiplantae</taxon>
        <taxon>Streptophyta</taxon>
        <taxon>Embryophyta</taxon>
        <taxon>Tracheophyta</taxon>
        <taxon>Spermatophyta</taxon>
        <taxon>Magnoliopsida</taxon>
        <taxon>Ranunculales</taxon>
        <taxon>Ranunculaceae</taxon>
        <taxon>Coptidoideae</taxon>
        <taxon>Coptis</taxon>
    </lineage>
</organism>
<dbReference type="InterPro" id="IPR016763">
    <property type="entry name" value="VAP"/>
</dbReference>
<name>A0A835LXT9_9MAGN</name>
<proteinExistence type="inferred from homology"/>
<evidence type="ECO:0000256" key="5">
    <source>
        <dbReference type="ARBA" id="ARBA00023136"/>
    </source>
</evidence>
<feature type="region of interest" description="Disordered" evidence="6">
    <location>
        <begin position="126"/>
        <end position="153"/>
    </location>
</feature>
<evidence type="ECO:0000256" key="2">
    <source>
        <dbReference type="ARBA" id="ARBA00008932"/>
    </source>
</evidence>
<dbReference type="GO" id="GO:0090158">
    <property type="term" value="P:endoplasmic reticulum membrane organization"/>
    <property type="evidence" value="ECO:0007669"/>
    <property type="project" value="TreeGrafter"/>
</dbReference>
<keyword evidence="4" id="KW-1133">Transmembrane helix</keyword>
<keyword evidence="3" id="KW-0812">Transmembrane</keyword>
<evidence type="ECO:0000256" key="1">
    <source>
        <dbReference type="ARBA" id="ARBA00004211"/>
    </source>
</evidence>
<keyword evidence="9" id="KW-1185">Reference proteome</keyword>
<dbReference type="Proteomes" id="UP000631114">
    <property type="component" value="Unassembled WGS sequence"/>
</dbReference>
<comment type="subcellular location">
    <subcellularLocation>
        <location evidence="1">Membrane</location>
        <topology evidence="1">Single-pass type IV membrane protein</topology>
    </subcellularLocation>
</comment>
<dbReference type="InterPro" id="IPR000535">
    <property type="entry name" value="MSP_dom"/>
</dbReference>
<dbReference type="GO" id="GO:0061817">
    <property type="term" value="P:endoplasmic reticulum-plasma membrane tethering"/>
    <property type="evidence" value="ECO:0007669"/>
    <property type="project" value="TreeGrafter"/>
</dbReference>
<dbReference type="PANTHER" id="PTHR10809">
    <property type="entry name" value="VESICLE-ASSOCIATED MEMBRANE PROTEIN-ASSOCIATED PROTEIN"/>
    <property type="match status" value="1"/>
</dbReference>
<dbReference type="AlphaFoldDB" id="A0A835LXT9"/>
<reference evidence="8 9" key="1">
    <citation type="submission" date="2020-10" db="EMBL/GenBank/DDBJ databases">
        <title>The Coptis chinensis genome and diversification of protoberbering-type alkaloids.</title>
        <authorList>
            <person name="Wang B."/>
            <person name="Shu S."/>
            <person name="Song C."/>
            <person name="Liu Y."/>
        </authorList>
    </citation>
    <scope>NUCLEOTIDE SEQUENCE [LARGE SCALE GENOMIC DNA]</scope>
    <source>
        <strain evidence="8">HL-2020</strain>
        <tissue evidence="8">Leaf</tissue>
    </source>
</reference>
<accession>A0A835LXT9</accession>
<dbReference type="InterPro" id="IPR008962">
    <property type="entry name" value="PapD-like_sf"/>
</dbReference>
<evidence type="ECO:0000256" key="3">
    <source>
        <dbReference type="ARBA" id="ARBA00022692"/>
    </source>
</evidence>
<dbReference type="Gene3D" id="2.60.40.10">
    <property type="entry name" value="Immunoglobulins"/>
    <property type="match status" value="1"/>
</dbReference>
<sequence>MSTGELLSIEPQELRFPFELKKQLSCSLQVSNMTDNYVAFKVRTTNPAMYCVRPNFAIVLPRSTCDVRVTMQGQKEAPPAMICKDKFLFQSITASPGATAEELFNWESRNFIKDCKLNVVYVSPNQPPTPVSEGKSSPRASLSENGNMNSSDDTALRKLEVKLKQFAELELFKGHELAEKGIGLQRNVFALEWIGAPGLPPSSRFVELSP</sequence>
<feature type="domain" description="MSP" evidence="7">
    <location>
        <begin position="6"/>
        <end position="122"/>
    </location>
</feature>
<dbReference type="FunFam" id="2.60.40.10:FF:000813">
    <property type="entry name" value="Vesicle-associated protein 1-1"/>
    <property type="match status" value="1"/>
</dbReference>
<comment type="similarity">
    <text evidence="2">Belongs to the VAMP-associated protein (VAP) (TC 9.B.17) family.</text>
</comment>
<gene>
    <name evidence="8" type="ORF">IFM89_012331</name>
</gene>
<evidence type="ECO:0000259" key="7">
    <source>
        <dbReference type="PROSITE" id="PS50202"/>
    </source>
</evidence>
<protein>
    <recommendedName>
        <fullName evidence="7">MSP domain-containing protein</fullName>
    </recommendedName>
</protein>
<dbReference type="Pfam" id="PF00635">
    <property type="entry name" value="Motile_Sperm"/>
    <property type="match status" value="1"/>
</dbReference>
<dbReference type="OrthoDB" id="264603at2759"/>
<dbReference type="GO" id="GO:0005789">
    <property type="term" value="C:endoplasmic reticulum membrane"/>
    <property type="evidence" value="ECO:0007669"/>
    <property type="project" value="InterPro"/>
</dbReference>
<dbReference type="EMBL" id="JADFTS010000004">
    <property type="protein sequence ID" value="KAF9608992.1"/>
    <property type="molecule type" value="Genomic_DNA"/>
</dbReference>
<evidence type="ECO:0000313" key="8">
    <source>
        <dbReference type="EMBL" id="KAF9608992.1"/>
    </source>
</evidence>
<dbReference type="SUPFAM" id="SSF49354">
    <property type="entry name" value="PapD-like"/>
    <property type="match status" value="1"/>
</dbReference>
<feature type="compositionally biased region" description="Polar residues" evidence="6">
    <location>
        <begin position="134"/>
        <end position="153"/>
    </location>
</feature>
<comment type="caution">
    <text evidence="8">The sequence shown here is derived from an EMBL/GenBank/DDBJ whole genome shotgun (WGS) entry which is preliminary data.</text>
</comment>